<keyword evidence="3 6" id="KW-0731">Sigma factor</keyword>
<proteinExistence type="inferred from homology"/>
<keyword evidence="6" id="KW-0346">Stress response</keyword>
<dbReference type="OrthoDB" id="3190733at2"/>
<dbReference type="Proteomes" id="UP000183997">
    <property type="component" value="Unassembled WGS sequence"/>
</dbReference>
<dbReference type="PANTHER" id="PTHR30385">
    <property type="entry name" value="SIGMA FACTOR F FLAGELLAR"/>
    <property type="match status" value="1"/>
</dbReference>
<dbReference type="AlphaFoldDB" id="A0A1M6X7F0"/>
<reference evidence="9" key="1">
    <citation type="submission" date="2016-11" db="EMBL/GenBank/DDBJ databases">
        <authorList>
            <person name="Varghese N."/>
            <person name="Submissions S."/>
        </authorList>
    </citation>
    <scope>NUCLEOTIDE SEQUENCE [LARGE SCALE GENOMIC DNA]</scope>
    <source>
        <strain evidence="9">DSM 10349</strain>
    </source>
</reference>
<comment type="function">
    <text evidence="6">Sigma factors are initiation factors that promote the attachment of RNA polymerase to specific initiation sites and are then released.</text>
</comment>
<evidence type="ECO:0000256" key="5">
    <source>
        <dbReference type="ARBA" id="ARBA00023163"/>
    </source>
</evidence>
<comment type="subunit">
    <text evidence="6">Interacts with RsgI.</text>
</comment>
<evidence type="ECO:0000313" key="8">
    <source>
        <dbReference type="EMBL" id="SHL01846.1"/>
    </source>
</evidence>
<accession>A0A1M6X7F0</accession>
<keyword evidence="5 6" id="KW-0804">Transcription</keyword>
<dbReference type="InterPro" id="IPR014284">
    <property type="entry name" value="RNA_pol_sigma-70_dom"/>
</dbReference>
<dbReference type="STRING" id="1121421.SAMN02745123_03931"/>
<evidence type="ECO:0000256" key="4">
    <source>
        <dbReference type="ARBA" id="ARBA00023125"/>
    </source>
</evidence>
<keyword evidence="9" id="KW-1185">Reference proteome</keyword>
<dbReference type="EMBL" id="FRAR01000040">
    <property type="protein sequence ID" value="SHL01846.1"/>
    <property type="molecule type" value="Genomic_DNA"/>
</dbReference>
<dbReference type="HAMAP" id="MF_02064">
    <property type="entry name" value="Sigma70_SigI"/>
    <property type="match status" value="1"/>
</dbReference>
<dbReference type="NCBIfam" id="NF006175">
    <property type="entry name" value="PRK08311.2-3"/>
    <property type="match status" value="1"/>
</dbReference>
<dbReference type="NCBIfam" id="TIGR02895">
    <property type="entry name" value="spore_sigI"/>
    <property type="match status" value="1"/>
</dbReference>
<dbReference type="InterPro" id="IPR013325">
    <property type="entry name" value="RNA_pol_sigma_r2"/>
</dbReference>
<keyword evidence="4 6" id="KW-0238">DNA-binding</keyword>
<dbReference type="SUPFAM" id="SSF88946">
    <property type="entry name" value="Sigma2 domain of RNA polymerase sigma factors"/>
    <property type="match status" value="1"/>
</dbReference>
<dbReference type="PANTHER" id="PTHR30385:SF6">
    <property type="entry name" value="RNA POLYMERASE SIGMA FACTOR SIGI"/>
    <property type="match status" value="1"/>
</dbReference>
<evidence type="ECO:0000256" key="3">
    <source>
        <dbReference type="ARBA" id="ARBA00023082"/>
    </source>
</evidence>
<name>A0A1M6X7F0_9FIRM</name>
<dbReference type="GO" id="GO:0006352">
    <property type="term" value="P:DNA-templated transcription initiation"/>
    <property type="evidence" value="ECO:0007669"/>
    <property type="project" value="UniProtKB-UniRule"/>
</dbReference>
<keyword evidence="1 6" id="KW-0963">Cytoplasm</keyword>
<dbReference type="InterPro" id="IPR014244">
    <property type="entry name" value="RNA_pol_sigma-I"/>
</dbReference>
<protein>
    <recommendedName>
        <fullName evidence="6">RNA polymerase sigma factor SigI</fullName>
    </recommendedName>
</protein>
<evidence type="ECO:0000256" key="1">
    <source>
        <dbReference type="ARBA" id="ARBA00022490"/>
    </source>
</evidence>
<feature type="short sequence motif" description="Polymerase core binding" evidence="6">
    <location>
        <begin position="50"/>
        <end position="63"/>
    </location>
</feature>
<dbReference type="Pfam" id="PF04542">
    <property type="entry name" value="Sigma70_r2"/>
    <property type="match status" value="1"/>
</dbReference>
<comment type="similarity">
    <text evidence="6">Belongs to the sigma-70 factor family. SigI subfamily.</text>
</comment>
<organism evidence="8 9">
    <name type="scientific">Desulforamulus aeronauticus DSM 10349</name>
    <dbReference type="NCBI Taxonomy" id="1121421"/>
    <lineage>
        <taxon>Bacteria</taxon>
        <taxon>Bacillati</taxon>
        <taxon>Bacillota</taxon>
        <taxon>Clostridia</taxon>
        <taxon>Eubacteriales</taxon>
        <taxon>Peptococcaceae</taxon>
        <taxon>Desulforamulus</taxon>
    </lineage>
</organism>
<feature type="DNA-binding region" description="H-T-H motif" evidence="6">
    <location>
        <begin position="191"/>
        <end position="210"/>
    </location>
</feature>
<evidence type="ECO:0000313" key="9">
    <source>
        <dbReference type="Proteomes" id="UP000183997"/>
    </source>
</evidence>
<dbReference type="GO" id="GO:0005737">
    <property type="term" value="C:cytoplasm"/>
    <property type="evidence" value="ECO:0007669"/>
    <property type="project" value="UniProtKB-SubCell"/>
</dbReference>
<dbReference type="InterPro" id="IPR007627">
    <property type="entry name" value="RNA_pol_sigma70_r2"/>
</dbReference>
<keyword evidence="2 6" id="KW-0805">Transcription regulation</keyword>
<evidence type="ECO:0000256" key="6">
    <source>
        <dbReference type="HAMAP-Rule" id="MF_02064"/>
    </source>
</evidence>
<feature type="domain" description="RNA polymerase sigma-70 region 2" evidence="7">
    <location>
        <begin position="25"/>
        <end position="95"/>
    </location>
</feature>
<dbReference type="GO" id="GO:0016987">
    <property type="term" value="F:sigma factor activity"/>
    <property type="evidence" value="ECO:0007669"/>
    <property type="project" value="UniProtKB-UniRule"/>
</dbReference>
<dbReference type="Gene3D" id="1.10.1740.10">
    <property type="match status" value="1"/>
</dbReference>
<dbReference type="PIRSF" id="PIRSF038953">
    <property type="entry name" value="SigI"/>
    <property type="match status" value="1"/>
</dbReference>
<sequence>MRDQPIEELLLLAQKGDLRSRETIIEENRDFIARVSSKICNRYLTWNNDDELSIALIAFNEAIDGYDPREGMAFPTFARRVIHHRLVDYFRKEAKHRHIPLLTEEADEEFSTYDVEYAYQQYHEQQQQENFEAVMEHYIAELTHYGVTLDDLVKVSPKHRDSKETLVRVARALSGERALLETLTKQKLLPIKELELLTGVKRKVLERGRKYLIALTLIFSNPSFYALKSFTDIPD</sequence>
<evidence type="ECO:0000259" key="7">
    <source>
        <dbReference type="Pfam" id="PF04542"/>
    </source>
</evidence>
<dbReference type="NCBIfam" id="TIGR02937">
    <property type="entry name" value="sigma70-ECF"/>
    <property type="match status" value="1"/>
</dbReference>
<comment type="activity regulation">
    <text evidence="6">Negatively regulated by the anti-sigma-I factor RsgI.</text>
</comment>
<comment type="subcellular location">
    <subcellularLocation>
        <location evidence="6">Cytoplasm</location>
    </subcellularLocation>
</comment>
<dbReference type="GO" id="GO:0003677">
    <property type="term" value="F:DNA binding"/>
    <property type="evidence" value="ECO:0007669"/>
    <property type="project" value="UniProtKB-UniRule"/>
</dbReference>
<gene>
    <name evidence="6" type="primary">sigI</name>
    <name evidence="8" type="ORF">SAMN02745123_03931</name>
</gene>
<evidence type="ECO:0000256" key="2">
    <source>
        <dbReference type="ARBA" id="ARBA00023015"/>
    </source>
</evidence>